<keyword evidence="3" id="KW-1185">Reference proteome</keyword>
<name>A0ABW5YHG0_9SPHI</name>
<dbReference type="Gene3D" id="2.60.120.10">
    <property type="entry name" value="Jelly Rolls"/>
    <property type="match status" value="1"/>
</dbReference>
<comment type="caution">
    <text evidence="2">The sequence shown here is derived from an EMBL/GenBank/DDBJ whole genome shotgun (WGS) entry which is preliminary data.</text>
</comment>
<evidence type="ECO:0000259" key="1">
    <source>
        <dbReference type="PROSITE" id="PS50042"/>
    </source>
</evidence>
<dbReference type="PROSITE" id="PS50042">
    <property type="entry name" value="CNMP_BINDING_3"/>
    <property type="match status" value="1"/>
</dbReference>
<dbReference type="Proteomes" id="UP001597557">
    <property type="component" value="Unassembled WGS sequence"/>
</dbReference>
<dbReference type="SMART" id="SM00100">
    <property type="entry name" value="cNMP"/>
    <property type="match status" value="1"/>
</dbReference>
<evidence type="ECO:0000313" key="3">
    <source>
        <dbReference type="Proteomes" id="UP001597557"/>
    </source>
</evidence>
<dbReference type="Pfam" id="PF00027">
    <property type="entry name" value="cNMP_binding"/>
    <property type="match status" value="1"/>
</dbReference>
<organism evidence="2 3">
    <name type="scientific">Mucilaginibacter ximonensis</name>
    <dbReference type="NCBI Taxonomy" id="538021"/>
    <lineage>
        <taxon>Bacteria</taxon>
        <taxon>Pseudomonadati</taxon>
        <taxon>Bacteroidota</taxon>
        <taxon>Sphingobacteriia</taxon>
        <taxon>Sphingobacteriales</taxon>
        <taxon>Sphingobacteriaceae</taxon>
        <taxon>Mucilaginibacter</taxon>
    </lineage>
</organism>
<reference evidence="3" key="1">
    <citation type="journal article" date="2019" name="Int. J. Syst. Evol. Microbiol.">
        <title>The Global Catalogue of Microorganisms (GCM) 10K type strain sequencing project: providing services to taxonomists for standard genome sequencing and annotation.</title>
        <authorList>
            <consortium name="The Broad Institute Genomics Platform"/>
            <consortium name="The Broad Institute Genome Sequencing Center for Infectious Disease"/>
            <person name="Wu L."/>
            <person name="Ma J."/>
        </authorList>
    </citation>
    <scope>NUCLEOTIDE SEQUENCE [LARGE SCALE GENOMIC DNA]</scope>
    <source>
        <strain evidence="3">KCTC 22437</strain>
    </source>
</reference>
<dbReference type="EMBL" id="JBHUPD010000004">
    <property type="protein sequence ID" value="MFD2874659.1"/>
    <property type="molecule type" value="Genomic_DNA"/>
</dbReference>
<gene>
    <name evidence="2" type="ORF">ACFS5N_19395</name>
</gene>
<proteinExistence type="predicted"/>
<feature type="domain" description="Cyclic nucleotide-binding" evidence="1">
    <location>
        <begin position="22"/>
        <end position="127"/>
    </location>
</feature>
<sequence>MEKVKDCYFWLMTNPLIAFLRLFHAIPADDEQLILAATETRTYKEGEYLFHAGNICREMYFIHRGVLRIMVLNEQGTQVTYFFLKENQFCCILNSFNNNTIAHESISAACDVEVCVFSRTSLTKLYGELPYLKPLIDQITQQALLDKIDLKNGYLGYDSTTRYKMFLMRQPEIALRVPLSDVASYLGITPQSLSRIRRNLK</sequence>
<dbReference type="SUPFAM" id="SSF51206">
    <property type="entry name" value="cAMP-binding domain-like"/>
    <property type="match status" value="1"/>
</dbReference>
<dbReference type="InterPro" id="IPR018490">
    <property type="entry name" value="cNMP-bd_dom_sf"/>
</dbReference>
<dbReference type="InterPro" id="IPR000595">
    <property type="entry name" value="cNMP-bd_dom"/>
</dbReference>
<protein>
    <submittedName>
        <fullName evidence="2">Crp/Fnr family transcriptional regulator</fullName>
    </submittedName>
</protein>
<dbReference type="InterPro" id="IPR014710">
    <property type="entry name" value="RmlC-like_jellyroll"/>
</dbReference>
<evidence type="ECO:0000313" key="2">
    <source>
        <dbReference type="EMBL" id="MFD2874659.1"/>
    </source>
</evidence>
<dbReference type="CDD" id="cd00038">
    <property type="entry name" value="CAP_ED"/>
    <property type="match status" value="1"/>
</dbReference>
<accession>A0ABW5YHG0</accession>